<dbReference type="PANTHER" id="PTHR31900:SF34">
    <property type="entry name" value="EMB|CAB62440.1-RELATED"/>
    <property type="match status" value="1"/>
</dbReference>
<dbReference type="PROSITE" id="PS50181">
    <property type="entry name" value="FBOX"/>
    <property type="match status" value="1"/>
</dbReference>
<dbReference type="Proteomes" id="UP000077755">
    <property type="component" value="Chromosome 1"/>
</dbReference>
<evidence type="ECO:0000259" key="1">
    <source>
        <dbReference type="PROSITE" id="PS50181"/>
    </source>
</evidence>
<dbReference type="Pfam" id="PF08387">
    <property type="entry name" value="FBD"/>
    <property type="match status" value="1"/>
</dbReference>
<dbReference type="InterPro" id="IPR001810">
    <property type="entry name" value="F-box_dom"/>
</dbReference>
<dbReference type="SUPFAM" id="SSF52058">
    <property type="entry name" value="L domain-like"/>
    <property type="match status" value="1"/>
</dbReference>
<dbReference type="EMBL" id="CP093343">
    <property type="protein sequence ID" value="WOG85611.1"/>
    <property type="molecule type" value="Genomic_DNA"/>
</dbReference>
<dbReference type="PANTHER" id="PTHR31900">
    <property type="entry name" value="F-BOX/RNI SUPERFAMILY PROTEIN-RELATED"/>
    <property type="match status" value="1"/>
</dbReference>
<evidence type="ECO:0000313" key="3">
    <source>
        <dbReference type="Proteomes" id="UP000077755"/>
    </source>
</evidence>
<dbReference type="InterPro" id="IPR036047">
    <property type="entry name" value="F-box-like_dom_sf"/>
</dbReference>
<organism evidence="2 3">
    <name type="scientific">Daucus carota subsp. sativus</name>
    <name type="common">Carrot</name>
    <dbReference type="NCBI Taxonomy" id="79200"/>
    <lineage>
        <taxon>Eukaryota</taxon>
        <taxon>Viridiplantae</taxon>
        <taxon>Streptophyta</taxon>
        <taxon>Embryophyta</taxon>
        <taxon>Tracheophyta</taxon>
        <taxon>Spermatophyta</taxon>
        <taxon>Magnoliopsida</taxon>
        <taxon>eudicotyledons</taxon>
        <taxon>Gunneridae</taxon>
        <taxon>Pentapetalae</taxon>
        <taxon>asterids</taxon>
        <taxon>campanulids</taxon>
        <taxon>Apiales</taxon>
        <taxon>Apiaceae</taxon>
        <taxon>Apioideae</taxon>
        <taxon>Scandiceae</taxon>
        <taxon>Daucinae</taxon>
        <taxon>Daucus</taxon>
        <taxon>Daucus sect. Daucus</taxon>
    </lineage>
</organism>
<protein>
    <recommendedName>
        <fullName evidence="1">F-box domain-containing protein</fullName>
    </recommendedName>
</protein>
<dbReference type="InterPro" id="IPR032675">
    <property type="entry name" value="LRR_dom_sf"/>
</dbReference>
<dbReference type="InterPro" id="IPR050232">
    <property type="entry name" value="FBL13/AtMIF1-like"/>
</dbReference>
<reference evidence="2" key="2">
    <citation type="submission" date="2022-03" db="EMBL/GenBank/DDBJ databases">
        <title>Draft title - Genomic analysis of global carrot germplasm unveils the trajectory of domestication and the origin of high carotenoid orange carrot.</title>
        <authorList>
            <person name="Iorizzo M."/>
            <person name="Ellison S."/>
            <person name="Senalik D."/>
            <person name="Macko-Podgorni A."/>
            <person name="Grzebelus D."/>
            <person name="Bostan H."/>
            <person name="Rolling W."/>
            <person name="Curaba J."/>
            <person name="Simon P."/>
        </authorList>
    </citation>
    <scope>NUCLEOTIDE SEQUENCE</scope>
    <source>
        <tissue evidence="2">Leaf</tissue>
    </source>
</reference>
<proteinExistence type="predicted"/>
<gene>
    <name evidence="2" type="ORF">DCAR_0104802</name>
</gene>
<evidence type="ECO:0000313" key="2">
    <source>
        <dbReference type="EMBL" id="WOG85611.1"/>
    </source>
</evidence>
<dbReference type="Pfam" id="PF24758">
    <property type="entry name" value="LRR_At5g56370"/>
    <property type="match status" value="1"/>
</dbReference>
<accession>A0AAF0WA05</accession>
<reference evidence="2" key="1">
    <citation type="journal article" date="2016" name="Nat. Genet.">
        <title>A high-quality carrot genome assembly provides new insights into carotenoid accumulation and asterid genome evolution.</title>
        <authorList>
            <person name="Iorizzo M."/>
            <person name="Ellison S."/>
            <person name="Senalik D."/>
            <person name="Zeng P."/>
            <person name="Satapoomin P."/>
            <person name="Huang J."/>
            <person name="Bowman M."/>
            <person name="Iovene M."/>
            <person name="Sanseverino W."/>
            <person name="Cavagnaro P."/>
            <person name="Yildiz M."/>
            <person name="Macko-Podgorni A."/>
            <person name="Moranska E."/>
            <person name="Grzebelus E."/>
            <person name="Grzebelus D."/>
            <person name="Ashrafi H."/>
            <person name="Zheng Z."/>
            <person name="Cheng S."/>
            <person name="Spooner D."/>
            <person name="Van Deynze A."/>
            <person name="Simon P."/>
        </authorList>
    </citation>
    <scope>NUCLEOTIDE SEQUENCE</scope>
    <source>
        <tissue evidence="2">Leaf</tissue>
    </source>
</reference>
<keyword evidence="3" id="KW-1185">Reference proteome</keyword>
<dbReference type="Gene3D" id="3.80.10.10">
    <property type="entry name" value="Ribonuclease Inhibitor"/>
    <property type="match status" value="1"/>
</dbReference>
<dbReference type="InterPro" id="IPR006566">
    <property type="entry name" value="FBD"/>
</dbReference>
<feature type="domain" description="F-box" evidence="1">
    <location>
        <begin position="14"/>
        <end position="62"/>
    </location>
</feature>
<sequence length="458" mass="52398">MDSTSRKLTNICDVDRISDLPDSLLIAILALLPIKPAVRTCILSKRWRPLCESLPNLDFVDVRNSGINFTNFVDKFLMRRLNDLKITKFRLICSGGDYYRDRVDEWIMNAVGRDLKAIVLVISFPDLCELVQDFFYMCTGVEVLLLRGKILLEIPENVKFSRLRVLSFHNVRISSYESVGKLLLNCPVLEDLDIVHCKWLTGNSFSICGSALKRLSYCLSSDDEEFVLRTLIDTPRLESLKICSYTCGDNDILFKGNLPFLKIAVIDIYNNEIPRGVDCVFGLLKKINHVKILNLSDHTVQIVSLAYDNELRTGHYEFPPFHNLTKLLINVKDYCHETLLDDFLQNSAKLESLEFPQGLVCTSLHESFRRSWGWSQSRVPKCLCAHLKTVYIRKFHGINEELAFVKYLLAYGSALRSVSIEISNLSKDAEAWQELLNLQTESTTCKLNLIDENGKCFL</sequence>
<dbReference type="Pfam" id="PF00646">
    <property type="entry name" value="F-box"/>
    <property type="match status" value="1"/>
</dbReference>
<dbReference type="SUPFAM" id="SSF81383">
    <property type="entry name" value="F-box domain"/>
    <property type="match status" value="1"/>
</dbReference>
<name>A0AAF0WA05_DAUCS</name>
<dbReference type="KEGG" id="dcr:108207197"/>
<dbReference type="Gene3D" id="1.20.1280.50">
    <property type="match status" value="1"/>
</dbReference>
<dbReference type="AlphaFoldDB" id="A0AAF0WA05"/>
<dbReference type="SMART" id="SM00579">
    <property type="entry name" value="FBD"/>
    <property type="match status" value="1"/>
</dbReference>
<dbReference type="InterPro" id="IPR055411">
    <property type="entry name" value="LRR_FXL15/At3g58940/PEG3-like"/>
</dbReference>